<evidence type="ECO:0000259" key="13">
    <source>
        <dbReference type="Pfam" id="PF00768"/>
    </source>
</evidence>
<keyword evidence="2 12" id="KW-0732">Signal</keyword>
<dbReference type="AlphaFoldDB" id="A0A9Q9IRG3"/>
<keyword evidence="4" id="KW-0133">Cell shape</keyword>
<feature type="domain" description="Peptidase S11 D-alanyl-D-alanine carboxypeptidase A N-terminal" evidence="13">
    <location>
        <begin position="106"/>
        <end position="339"/>
    </location>
</feature>
<feature type="binding site" evidence="8">
    <location>
        <position position="309"/>
    </location>
    <ligand>
        <name>substrate</name>
    </ligand>
</feature>
<keyword evidence="3" id="KW-0378">Hydrolase</keyword>
<evidence type="ECO:0000256" key="2">
    <source>
        <dbReference type="ARBA" id="ARBA00022729"/>
    </source>
</evidence>
<feature type="compositionally biased region" description="Low complexity" evidence="10">
    <location>
        <begin position="24"/>
        <end position="40"/>
    </location>
</feature>
<accession>A0A9Q9IRG3</accession>
<evidence type="ECO:0000256" key="9">
    <source>
        <dbReference type="RuleBase" id="RU004016"/>
    </source>
</evidence>
<keyword evidence="14" id="KW-0121">Carboxypeptidase</keyword>
<reference evidence="14" key="1">
    <citation type="submission" date="2021-04" db="EMBL/GenBank/DDBJ databases">
        <title>Dactylosporangium aurantiacum NRRL B-8018 full assembly.</title>
        <authorList>
            <person name="Hartkoorn R.C."/>
            <person name="Beaudoing E."/>
            <person name="Hot D."/>
        </authorList>
    </citation>
    <scope>NUCLEOTIDE SEQUENCE</scope>
    <source>
        <strain evidence="14">NRRL B-8018</strain>
    </source>
</reference>
<keyword evidence="11" id="KW-0812">Transmembrane</keyword>
<keyword evidence="11" id="KW-0472">Membrane</keyword>
<dbReference type="GO" id="GO:0071555">
    <property type="term" value="P:cell wall organization"/>
    <property type="evidence" value="ECO:0007669"/>
    <property type="project" value="UniProtKB-KW"/>
</dbReference>
<evidence type="ECO:0000256" key="8">
    <source>
        <dbReference type="PIRSR" id="PIRSR618044-2"/>
    </source>
</evidence>
<dbReference type="GO" id="GO:0009002">
    <property type="term" value="F:serine-type D-Ala-D-Ala carboxypeptidase activity"/>
    <property type="evidence" value="ECO:0007669"/>
    <property type="project" value="InterPro"/>
</dbReference>
<dbReference type="PANTHER" id="PTHR21581:SF33">
    <property type="entry name" value="D-ALANYL-D-ALANINE CARBOXYPEPTIDASE DACB"/>
    <property type="match status" value="1"/>
</dbReference>
<dbReference type="RefSeq" id="WP_081971002.1">
    <property type="nucleotide sequence ID" value="NZ_CP073767.1"/>
</dbReference>
<dbReference type="Gene3D" id="3.40.710.10">
    <property type="entry name" value="DD-peptidase/beta-lactamase superfamily"/>
    <property type="match status" value="1"/>
</dbReference>
<evidence type="ECO:0000256" key="11">
    <source>
        <dbReference type="SAM" id="Phobius"/>
    </source>
</evidence>
<dbReference type="GO" id="GO:0006508">
    <property type="term" value="P:proteolysis"/>
    <property type="evidence" value="ECO:0007669"/>
    <property type="project" value="InterPro"/>
</dbReference>
<dbReference type="SUPFAM" id="SSF56601">
    <property type="entry name" value="beta-lactamase/transpeptidase-like"/>
    <property type="match status" value="1"/>
</dbReference>
<sequence length="431" mass="43274">MGATGLVAAVLSAGLLALPAPVVSPSVSPSGAGPSGGPAVTTSSGPAVTTSSGPAVTTSGGAAVPCPYATIPTIPPTPPSPVRDPAAPVVGGGQLGTTGLAVAGGTAAPPTLSAMSWVVADLDSGEVLGACAPHLRRRPASVQKLLLAATALPKLDPALVVEATAEDLDLPKDSSAVGMIIGGKYPVSTLWLGLLLQSGNDTANALARVAGGDGGVAATVAAMNAEARRLGADDTHAVTPSGLDAPDQLTSAYDLALIARADFARPDFVKYDTTLVFQWPAQPPKDPKGFQIQNENKLLTSYDGAMGGKTGFTDEARHTYVGAAQRGGRRLVVTIMGAEIVPARAWKQGTMLLDWGFALPAGTSVGHLVTPEEAAELHRPAPPSSAPAAAPAALRTGTGYSIWPTVLAVAAVALTAVAVAAYTVIRRRRRA</sequence>
<evidence type="ECO:0000256" key="10">
    <source>
        <dbReference type="SAM" id="MobiDB-lite"/>
    </source>
</evidence>
<evidence type="ECO:0000256" key="6">
    <source>
        <dbReference type="ARBA" id="ARBA00023316"/>
    </source>
</evidence>
<evidence type="ECO:0000256" key="12">
    <source>
        <dbReference type="SAM" id="SignalP"/>
    </source>
</evidence>
<protein>
    <submittedName>
        <fullName evidence="14">D-alanyl-D-alanine carboxypeptidase</fullName>
    </submittedName>
</protein>
<name>A0A9Q9IRG3_9ACTN</name>
<feature type="active site" description="Acyl-ester intermediate" evidence="7">
    <location>
        <position position="141"/>
    </location>
</feature>
<feature type="region of interest" description="Disordered" evidence="10">
    <location>
        <begin position="24"/>
        <end position="56"/>
    </location>
</feature>
<dbReference type="Proteomes" id="UP001058003">
    <property type="component" value="Chromosome"/>
</dbReference>
<feature type="signal peptide" evidence="12">
    <location>
        <begin position="1"/>
        <end position="19"/>
    </location>
</feature>
<dbReference type="PANTHER" id="PTHR21581">
    <property type="entry name" value="D-ALANYL-D-ALANINE CARBOXYPEPTIDASE"/>
    <property type="match status" value="1"/>
</dbReference>
<keyword evidence="15" id="KW-1185">Reference proteome</keyword>
<dbReference type="GO" id="GO:0008360">
    <property type="term" value="P:regulation of cell shape"/>
    <property type="evidence" value="ECO:0007669"/>
    <property type="project" value="UniProtKB-KW"/>
</dbReference>
<feature type="active site" evidence="7">
    <location>
        <position position="198"/>
    </location>
</feature>
<evidence type="ECO:0000256" key="1">
    <source>
        <dbReference type="ARBA" id="ARBA00007164"/>
    </source>
</evidence>
<evidence type="ECO:0000256" key="7">
    <source>
        <dbReference type="PIRSR" id="PIRSR618044-1"/>
    </source>
</evidence>
<dbReference type="InterPro" id="IPR018044">
    <property type="entry name" value="Peptidase_S11"/>
</dbReference>
<dbReference type="Pfam" id="PF00768">
    <property type="entry name" value="Peptidase_S11"/>
    <property type="match status" value="1"/>
</dbReference>
<evidence type="ECO:0000256" key="4">
    <source>
        <dbReference type="ARBA" id="ARBA00022960"/>
    </source>
</evidence>
<feature type="compositionally biased region" description="Polar residues" evidence="10">
    <location>
        <begin position="41"/>
        <end position="56"/>
    </location>
</feature>
<feature type="active site" description="Proton acceptor" evidence="7">
    <location>
        <position position="144"/>
    </location>
</feature>
<dbReference type="InterPro" id="IPR012338">
    <property type="entry name" value="Beta-lactam/transpept-like"/>
</dbReference>
<evidence type="ECO:0000256" key="5">
    <source>
        <dbReference type="ARBA" id="ARBA00022984"/>
    </source>
</evidence>
<dbReference type="PRINTS" id="PR00725">
    <property type="entry name" value="DADACBPTASE1"/>
</dbReference>
<comment type="similarity">
    <text evidence="1 9">Belongs to the peptidase S11 family.</text>
</comment>
<evidence type="ECO:0000313" key="15">
    <source>
        <dbReference type="Proteomes" id="UP001058003"/>
    </source>
</evidence>
<keyword evidence="5" id="KW-0573">Peptidoglycan synthesis</keyword>
<gene>
    <name evidence="14" type="ORF">Daura_16730</name>
</gene>
<organism evidence="14 15">
    <name type="scientific">Dactylosporangium aurantiacum</name>
    <dbReference type="NCBI Taxonomy" id="35754"/>
    <lineage>
        <taxon>Bacteria</taxon>
        <taxon>Bacillati</taxon>
        <taxon>Actinomycetota</taxon>
        <taxon>Actinomycetes</taxon>
        <taxon>Micromonosporales</taxon>
        <taxon>Micromonosporaceae</taxon>
        <taxon>Dactylosporangium</taxon>
    </lineage>
</organism>
<keyword evidence="6" id="KW-0961">Cell wall biogenesis/degradation</keyword>
<feature type="chain" id="PRO_5040453697" evidence="12">
    <location>
        <begin position="20"/>
        <end position="431"/>
    </location>
</feature>
<dbReference type="InterPro" id="IPR001967">
    <property type="entry name" value="Peptidase_S11_N"/>
</dbReference>
<keyword evidence="14" id="KW-0645">Protease</keyword>
<proteinExistence type="inferred from homology"/>
<keyword evidence="11" id="KW-1133">Transmembrane helix</keyword>
<dbReference type="OrthoDB" id="3663940at2"/>
<dbReference type="GO" id="GO:0009252">
    <property type="term" value="P:peptidoglycan biosynthetic process"/>
    <property type="evidence" value="ECO:0007669"/>
    <property type="project" value="UniProtKB-KW"/>
</dbReference>
<dbReference type="KEGG" id="daur:Daura_16730"/>
<dbReference type="EMBL" id="CP073767">
    <property type="protein sequence ID" value="UWZ57658.1"/>
    <property type="molecule type" value="Genomic_DNA"/>
</dbReference>
<evidence type="ECO:0000256" key="3">
    <source>
        <dbReference type="ARBA" id="ARBA00022801"/>
    </source>
</evidence>
<feature type="transmembrane region" description="Helical" evidence="11">
    <location>
        <begin position="402"/>
        <end position="425"/>
    </location>
</feature>
<evidence type="ECO:0000313" key="14">
    <source>
        <dbReference type="EMBL" id="UWZ57658.1"/>
    </source>
</evidence>